<dbReference type="InParanoid" id="A0A067PFU3"/>
<gene>
    <name evidence="1" type="ORF">JAAARDRAFT_200455</name>
</gene>
<sequence length="345" mass="39175">MPSLTYAEALLALSDPHAWNGDPANGPWYWPTFVAITQSSLPPCYKGAVPSAKIPAGVLAALQVFTHRYWQLGQGNPPRIARADQARYFASKGDDDDTGRKAWIEWVREFWPRWSINSTWDRVITAAGGHPSQYYAMNHHFPDVKDHRIDTYLAYIVPALFGEDGLWNPLYPTSSKPPVRNFIVTIAASQLNRQRRSFEGERKTIAASKDRLQFLWKGSFENDMAKPTPKSIHHLVQEVEKFYLLCCRHCYEKDMELADKYLKTLRSMLRELESGLDAESSESCSLLNSSGPLPKALIAALKALSTEAEIMAVKALLFDTITHLEQPSEDFHFTDYYEEGTRWAT</sequence>
<accession>A0A067PFU3</accession>
<keyword evidence="2" id="KW-1185">Reference proteome</keyword>
<dbReference type="HOGENOM" id="CLU_804267_0_0_1"/>
<name>A0A067PFU3_9AGAM</name>
<dbReference type="EMBL" id="KL197771">
    <property type="protein sequence ID" value="KDQ49872.1"/>
    <property type="molecule type" value="Genomic_DNA"/>
</dbReference>
<proteinExistence type="predicted"/>
<evidence type="ECO:0000313" key="2">
    <source>
        <dbReference type="Proteomes" id="UP000027265"/>
    </source>
</evidence>
<protein>
    <submittedName>
        <fullName evidence="1">Uncharacterized protein</fullName>
    </submittedName>
</protein>
<evidence type="ECO:0000313" key="1">
    <source>
        <dbReference type="EMBL" id="KDQ49872.1"/>
    </source>
</evidence>
<reference evidence="2" key="1">
    <citation type="journal article" date="2014" name="Proc. Natl. Acad. Sci. U.S.A.">
        <title>Extensive sampling of basidiomycete genomes demonstrates inadequacy of the white-rot/brown-rot paradigm for wood decay fungi.</title>
        <authorList>
            <person name="Riley R."/>
            <person name="Salamov A.A."/>
            <person name="Brown D.W."/>
            <person name="Nagy L.G."/>
            <person name="Floudas D."/>
            <person name="Held B.W."/>
            <person name="Levasseur A."/>
            <person name="Lombard V."/>
            <person name="Morin E."/>
            <person name="Otillar R."/>
            <person name="Lindquist E.A."/>
            <person name="Sun H."/>
            <person name="LaButti K.M."/>
            <person name="Schmutz J."/>
            <person name="Jabbour D."/>
            <person name="Luo H."/>
            <person name="Baker S.E."/>
            <person name="Pisabarro A.G."/>
            <person name="Walton J.D."/>
            <person name="Blanchette R.A."/>
            <person name="Henrissat B."/>
            <person name="Martin F."/>
            <person name="Cullen D."/>
            <person name="Hibbett D.S."/>
            <person name="Grigoriev I.V."/>
        </authorList>
    </citation>
    <scope>NUCLEOTIDE SEQUENCE [LARGE SCALE GENOMIC DNA]</scope>
    <source>
        <strain evidence="2">MUCL 33604</strain>
    </source>
</reference>
<organism evidence="1 2">
    <name type="scientific">Jaapia argillacea MUCL 33604</name>
    <dbReference type="NCBI Taxonomy" id="933084"/>
    <lineage>
        <taxon>Eukaryota</taxon>
        <taxon>Fungi</taxon>
        <taxon>Dikarya</taxon>
        <taxon>Basidiomycota</taxon>
        <taxon>Agaricomycotina</taxon>
        <taxon>Agaricomycetes</taxon>
        <taxon>Agaricomycetidae</taxon>
        <taxon>Jaapiales</taxon>
        <taxon>Jaapiaceae</taxon>
        <taxon>Jaapia</taxon>
    </lineage>
</organism>
<dbReference type="AlphaFoldDB" id="A0A067PFU3"/>
<dbReference type="Proteomes" id="UP000027265">
    <property type="component" value="Unassembled WGS sequence"/>
</dbReference>